<dbReference type="Proteomes" id="UP000566995">
    <property type="component" value="Unassembled WGS sequence"/>
</dbReference>
<dbReference type="EMBL" id="JACHLI010000001">
    <property type="protein sequence ID" value="MBB4861264.1"/>
    <property type="molecule type" value="Genomic_DNA"/>
</dbReference>
<comment type="caution">
    <text evidence="1">The sequence shown here is derived from an EMBL/GenBank/DDBJ whole genome shotgun (WGS) entry which is preliminary data.</text>
</comment>
<reference evidence="1 2" key="1">
    <citation type="submission" date="2020-08" db="EMBL/GenBank/DDBJ databases">
        <title>Functional genomics of gut bacteria from endangered species of beetles.</title>
        <authorList>
            <person name="Carlos-Shanley C."/>
        </authorList>
    </citation>
    <scope>NUCLEOTIDE SEQUENCE [LARGE SCALE GENOMIC DNA]</scope>
    <source>
        <strain evidence="1 2">S00179</strain>
    </source>
</reference>
<evidence type="ECO:0000313" key="1">
    <source>
        <dbReference type="EMBL" id="MBB4861264.1"/>
    </source>
</evidence>
<organism evidence="1 2">
    <name type="scientific">Pseudomonas nitroreducens</name>
    <dbReference type="NCBI Taxonomy" id="46680"/>
    <lineage>
        <taxon>Bacteria</taxon>
        <taxon>Pseudomonadati</taxon>
        <taxon>Pseudomonadota</taxon>
        <taxon>Gammaproteobacteria</taxon>
        <taxon>Pseudomonadales</taxon>
        <taxon>Pseudomonadaceae</taxon>
        <taxon>Pseudomonas</taxon>
    </lineage>
</organism>
<dbReference type="AlphaFoldDB" id="A0A7W7KFD3"/>
<sequence length="371" mass="40737">MTTIELDGNEYQIENVDVLDSWRDGLSDLIDELAGKFDSYHWHDIRIEGDNLKMLSVKVAEAMTDYRSPKSGKAPELSWSDTITDILLEMGFEGNLGVDSQEDVVSDMVFSERKVKEAVQKICAISDELGCDVDSDDLSTEIRQAITEKVIENDPSDILSAVKNVRIPLVYVAPSGDEDINRQYRDFGDIEANGGFQDAGDHLKTDGLKSLFRLLNASPLAAITAGEAPTDMDEFDKWIEADDEMGIAPGASVVPIEDVATIYDNCGYTSLPCWYGTIELQDLLKIDPTKEMQVSGGLIGMYAAGNGTGYMLNLEDGVKVTISPLGKITEPRGNDPIDVFGLIRKCEHAEVHQEEPVPKKAKAKELGGFEM</sequence>
<dbReference type="RefSeq" id="WP_184585537.1">
    <property type="nucleotide sequence ID" value="NZ_JACHLI010000001.1"/>
</dbReference>
<evidence type="ECO:0000313" key="2">
    <source>
        <dbReference type="Proteomes" id="UP000566995"/>
    </source>
</evidence>
<protein>
    <submittedName>
        <fullName evidence="1">Uncharacterized protein</fullName>
    </submittedName>
</protein>
<gene>
    <name evidence="1" type="ORF">HNP46_000075</name>
</gene>
<proteinExistence type="predicted"/>
<accession>A0A7W7KFD3</accession>
<name>A0A7W7KFD3_PSENT</name>